<organism evidence="4 5">
    <name type="scientific">Maribellus comscasis</name>
    <dbReference type="NCBI Taxonomy" id="2681766"/>
    <lineage>
        <taxon>Bacteria</taxon>
        <taxon>Pseudomonadati</taxon>
        <taxon>Bacteroidota</taxon>
        <taxon>Bacteroidia</taxon>
        <taxon>Marinilabiliales</taxon>
        <taxon>Prolixibacteraceae</taxon>
        <taxon>Maribellus</taxon>
    </lineage>
</organism>
<protein>
    <submittedName>
        <fullName evidence="4">Prolyl oligopeptidase family serine peptidase</fullName>
    </submittedName>
</protein>
<dbReference type="EMBL" id="CP046401">
    <property type="protein sequence ID" value="QGY42621.1"/>
    <property type="molecule type" value="Genomic_DNA"/>
</dbReference>
<proteinExistence type="inferred from homology"/>
<dbReference type="AlphaFoldDB" id="A0A6I6JJZ4"/>
<sequence>MKFYTIILVLLTFLCNRILAQNADKGYLYKIGIKDSVYSEILDENRDIWVHLPNGGKLNPNLKYPVVYILDGGVQLSALVAVYEYYWGNYLPKMILVGVSNQYNRTRDLTTSDIGNPNMKSGGAKHFAEFMEKELIPFVERKYPVTNYRTLIGHSYGGLFTINMLVNHPQSFRNYIAIDPSLDWDNQKFMNEAITRLKTQGFAGKSLFVSLASPLDRENENATIEEVLGNNSESSLVSRSKLLFIKAAEQVKENNHLNFLWKYYPDDIHATVPLPSILEGMRWLFDWYQLKDANVYNNPETLPEVLEKHITERAEVLSKHFGYPVPPADEEMLNMGGYMFLQTGQPEKAKLFFGLQVKYYPWSVNAFDSMADFYISQNDSKRAEESLRKAYELSGDIAFKKKIEQLKK</sequence>
<evidence type="ECO:0000313" key="5">
    <source>
        <dbReference type="Proteomes" id="UP000428260"/>
    </source>
</evidence>
<keyword evidence="2" id="KW-0378">Hydrolase</keyword>
<dbReference type="RefSeq" id="WP_158862940.1">
    <property type="nucleotide sequence ID" value="NZ_CP046401.1"/>
</dbReference>
<dbReference type="Pfam" id="PF00756">
    <property type="entry name" value="Esterase"/>
    <property type="match status" value="1"/>
</dbReference>
<accession>A0A6I6JJZ4</accession>
<evidence type="ECO:0000256" key="2">
    <source>
        <dbReference type="ARBA" id="ARBA00022801"/>
    </source>
</evidence>
<evidence type="ECO:0000256" key="3">
    <source>
        <dbReference type="SAM" id="SignalP"/>
    </source>
</evidence>
<dbReference type="InterPro" id="IPR052558">
    <property type="entry name" value="Siderophore_Hydrolase_D"/>
</dbReference>
<dbReference type="GO" id="GO:0016788">
    <property type="term" value="F:hydrolase activity, acting on ester bonds"/>
    <property type="evidence" value="ECO:0007669"/>
    <property type="project" value="TreeGrafter"/>
</dbReference>
<dbReference type="PANTHER" id="PTHR40841:SF2">
    <property type="entry name" value="SIDEROPHORE-DEGRADING ESTERASE (EUROFUNG)"/>
    <property type="match status" value="1"/>
</dbReference>
<dbReference type="PANTHER" id="PTHR40841">
    <property type="entry name" value="SIDEROPHORE TRIACETYLFUSARININE C ESTERASE"/>
    <property type="match status" value="1"/>
</dbReference>
<keyword evidence="3" id="KW-0732">Signal</keyword>
<dbReference type="InterPro" id="IPR000801">
    <property type="entry name" value="Esterase-like"/>
</dbReference>
<reference evidence="4 5" key="1">
    <citation type="submission" date="2019-11" db="EMBL/GenBank/DDBJ databases">
        <authorList>
            <person name="Zheng R.K."/>
            <person name="Sun C.M."/>
        </authorList>
    </citation>
    <scope>NUCLEOTIDE SEQUENCE [LARGE SCALE GENOMIC DNA]</scope>
    <source>
        <strain evidence="4 5">WC007</strain>
    </source>
</reference>
<keyword evidence="5" id="KW-1185">Reference proteome</keyword>
<dbReference type="KEGG" id="mcos:GM418_02815"/>
<feature type="signal peptide" evidence="3">
    <location>
        <begin position="1"/>
        <end position="20"/>
    </location>
</feature>
<evidence type="ECO:0000313" key="4">
    <source>
        <dbReference type="EMBL" id="QGY42621.1"/>
    </source>
</evidence>
<name>A0A6I6JJZ4_9BACT</name>
<feature type="chain" id="PRO_5026042172" evidence="3">
    <location>
        <begin position="21"/>
        <end position="408"/>
    </location>
</feature>
<dbReference type="InterPro" id="IPR029058">
    <property type="entry name" value="AB_hydrolase_fold"/>
</dbReference>
<dbReference type="Gene3D" id="3.40.50.1820">
    <property type="entry name" value="alpha/beta hydrolase"/>
    <property type="match status" value="1"/>
</dbReference>
<dbReference type="SUPFAM" id="SSF53474">
    <property type="entry name" value="alpha/beta-Hydrolases"/>
    <property type="match status" value="1"/>
</dbReference>
<comment type="similarity">
    <text evidence="1">Belongs to the esterase D family.</text>
</comment>
<dbReference type="SUPFAM" id="SSF48452">
    <property type="entry name" value="TPR-like"/>
    <property type="match status" value="1"/>
</dbReference>
<gene>
    <name evidence="4" type="ORF">GM418_02815</name>
</gene>
<dbReference type="Proteomes" id="UP000428260">
    <property type="component" value="Chromosome"/>
</dbReference>
<dbReference type="InterPro" id="IPR011990">
    <property type="entry name" value="TPR-like_helical_dom_sf"/>
</dbReference>
<evidence type="ECO:0000256" key="1">
    <source>
        <dbReference type="ARBA" id="ARBA00005622"/>
    </source>
</evidence>